<keyword evidence="4" id="KW-0597">Phosphoprotein</keyword>
<gene>
    <name evidence="15" type="ORF">TPR58_13990</name>
</gene>
<keyword evidence="7 15" id="KW-0418">Kinase</keyword>
<keyword evidence="6 12" id="KW-0812">Transmembrane</keyword>
<dbReference type="Gene3D" id="3.30.565.10">
    <property type="entry name" value="Histidine kinase-like ATPase, C-terminal domain"/>
    <property type="match status" value="1"/>
</dbReference>
<dbReference type="PANTHER" id="PTHR45436">
    <property type="entry name" value="SENSOR HISTIDINE KINASE YKOH"/>
    <property type="match status" value="1"/>
</dbReference>
<sequence length="444" mass="46529">MRLMPGSIRGRMLALSAVATLVALLVAGFLIAAVLGRVVTQGVDRRLDAQIALLATAVGDDGSIDRTRLDGLRGALEAGPGWRWQIVTPDRTLGSADFPALELGPPGPHGERGDRGGPPRPREGSEADGTPVHARQVTLSTPAGAVTLSASAPNSVIQRPIREAAVPLLGLLALLSLLLAAAALVQIRYGLRPLRALRDAVADIRAGRMRAVPEDQPAELQPLAQELNALGRDNQAALETARASAANLAHALKTPVATLAIELRDHPEHARQVERIDATIRHHLSRARERVTDRHARVLVAPAVADLARTVSRLNAGPPVDIATTVAPSLAVAVDPADFDEIVGNLLENAVRHAEGKVAVTAARIGAEVSIAVTDDGPGIAPDQMARAIQPGVRLDERGEGHGFGLAIARELSELYRGGLTLARAEGGGLMATVRLPIAAERDE</sequence>
<feature type="region of interest" description="Disordered" evidence="11">
    <location>
        <begin position="97"/>
        <end position="131"/>
    </location>
</feature>
<keyword evidence="9" id="KW-0902">Two-component regulatory system</keyword>
<evidence type="ECO:0000256" key="5">
    <source>
        <dbReference type="ARBA" id="ARBA00022679"/>
    </source>
</evidence>
<comment type="subcellular location">
    <subcellularLocation>
        <location evidence="2">Membrane</location>
    </subcellularLocation>
</comment>
<feature type="transmembrane region" description="Helical" evidence="12">
    <location>
        <begin position="164"/>
        <end position="185"/>
    </location>
</feature>
<feature type="domain" description="HAMP" evidence="14">
    <location>
        <begin position="188"/>
        <end position="239"/>
    </location>
</feature>
<dbReference type="RefSeq" id="WP_346247303.1">
    <property type="nucleotide sequence ID" value="NZ_JBDIZK010000008.1"/>
</dbReference>
<dbReference type="PROSITE" id="PS50885">
    <property type="entry name" value="HAMP"/>
    <property type="match status" value="1"/>
</dbReference>
<dbReference type="EMBL" id="JBDIZK010000008">
    <property type="protein sequence ID" value="MEN3748282.1"/>
    <property type="molecule type" value="Genomic_DNA"/>
</dbReference>
<comment type="catalytic activity">
    <reaction evidence="1">
        <text>ATP + protein L-histidine = ADP + protein N-phospho-L-histidine.</text>
        <dbReference type="EC" id="2.7.13.3"/>
    </reaction>
</comment>
<keyword evidence="10 12" id="KW-0472">Membrane</keyword>
<organism evidence="15 16">
    <name type="scientific">Sphingomonas rustica</name>
    <dbReference type="NCBI Taxonomy" id="3103142"/>
    <lineage>
        <taxon>Bacteria</taxon>
        <taxon>Pseudomonadati</taxon>
        <taxon>Pseudomonadota</taxon>
        <taxon>Alphaproteobacteria</taxon>
        <taxon>Sphingomonadales</taxon>
        <taxon>Sphingomonadaceae</taxon>
        <taxon>Sphingomonas</taxon>
    </lineage>
</organism>
<comment type="caution">
    <text evidence="15">The sequence shown here is derived from an EMBL/GenBank/DDBJ whole genome shotgun (WGS) entry which is preliminary data.</text>
</comment>
<dbReference type="InterPro" id="IPR003660">
    <property type="entry name" value="HAMP_dom"/>
</dbReference>
<feature type="compositionally biased region" description="Basic and acidic residues" evidence="11">
    <location>
        <begin position="109"/>
        <end position="125"/>
    </location>
</feature>
<accession>A0ABV0BAN6</accession>
<keyword evidence="16" id="KW-1185">Reference proteome</keyword>
<reference evidence="15 16" key="1">
    <citation type="submission" date="2024-05" db="EMBL/GenBank/DDBJ databases">
        <title>Sphingomonas sp. HF-S3 16S ribosomal RNA gene Genome sequencing and assembly.</title>
        <authorList>
            <person name="Lee H."/>
        </authorList>
    </citation>
    <scope>NUCLEOTIDE SEQUENCE [LARGE SCALE GENOMIC DNA]</scope>
    <source>
        <strain evidence="15 16">HF-S3</strain>
    </source>
</reference>
<dbReference type="SUPFAM" id="SSF55874">
    <property type="entry name" value="ATPase domain of HSP90 chaperone/DNA topoisomerase II/histidine kinase"/>
    <property type="match status" value="1"/>
</dbReference>
<evidence type="ECO:0000256" key="8">
    <source>
        <dbReference type="ARBA" id="ARBA00022989"/>
    </source>
</evidence>
<dbReference type="InterPro" id="IPR004358">
    <property type="entry name" value="Sig_transdc_His_kin-like_C"/>
</dbReference>
<evidence type="ECO:0000256" key="6">
    <source>
        <dbReference type="ARBA" id="ARBA00022692"/>
    </source>
</evidence>
<evidence type="ECO:0000259" key="14">
    <source>
        <dbReference type="PROSITE" id="PS50885"/>
    </source>
</evidence>
<evidence type="ECO:0000256" key="7">
    <source>
        <dbReference type="ARBA" id="ARBA00022777"/>
    </source>
</evidence>
<evidence type="ECO:0000256" key="12">
    <source>
        <dbReference type="SAM" id="Phobius"/>
    </source>
</evidence>
<dbReference type="Gene3D" id="1.10.287.130">
    <property type="match status" value="1"/>
</dbReference>
<dbReference type="PANTHER" id="PTHR45436:SF5">
    <property type="entry name" value="SENSOR HISTIDINE KINASE TRCS"/>
    <property type="match status" value="1"/>
</dbReference>
<evidence type="ECO:0000256" key="2">
    <source>
        <dbReference type="ARBA" id="ARBA00004370"/>
    </source>
</evidence>
<dbReference type="EC" id="2.7.13.3" evidence="3"/>
<evidence type="ECO:0000313" key="15">
    <source>
        <dbReference type="EMBL" id="MEN3748282.1"/>
    </source>
</evidence>
<evidence type="ECO:0000256" key="11">
    <source>
        <dbReference type="SAM" id="MobiDB-lite"/>
    </source>
</evidence>
<dbReference type="InterPro" id="IPR050428">
    <property type="entry name" value="TCS_sensor_his_kinase"/>
</dbReference>
<proteinExistence type="predicted"/>
<protein>
    <recommendedName>
        <fullName evidence="3">histidine kinase</fullName>
        <ecNumber evidence="3">2.7.13.3</ecNumber>
    </recommendedName>
</protein>
<dbReference type="GO" id="GO:0016301">
    <property type="term" value="F:kinase activity"/>
    <property type="evidence" value="ECO:0007669"/>
    <property type="project" value="UniProtKB-KW"/>
</dbReference>
<dbReference type="InterPro" id="IPR003594">
    <property type="entry name" value="HATPase_dom"/>
</dbReference>
<evidence type="ECO:0000256" key="1">
    <source>
        <dbReference type="ARBA" id="ARBA00000085"/>
    </source>
</evidence>
<evidence type="ECO:0000256" key="9">
    <source>
        <dbReference type="ARBA" id="ARBA00023012"/>
    </source>
</evidence>
<dbReference type="Pfam" id="PF02518">
    <property type="entry name" value="HATPase_c"/>
    <property type="match status" value="1"/>
</dbReference>
<dbReference type="Proteomes" id="UP001427805">
    <property type="component" value="Unassembled WGS sequence"/>
</dbReference>
<feature type="domain" description="Histidine kinase" evidence="13">
    <location>
        <begin position="247"/>
        <end position="440"/>
    </location>
</feature>
<dbReference type="PRINTS" id="PR00344">
    <property type="entry name" value="BCTRLSENSOR"/>
</dbReference>
<evidence type="ECO:0000259" key="13">
    <source>
        <dbReference type="PROSITE" id="PS50109"/>
    </source>
</evidence>
<evidence type="ECO:0000256" key="3">
    <source>
        <dbReference type="ARBA" id="ARBA00012438"/>
    </source>
</evidence>
<keyword evidence="5" id="KW-0808">Transferase</keyword>
<name>A0ABV0BAN6_9SPHN</name>
<dbReference type="InterPro" id="IPR005467">
    <property type="entry name" value="His_kinase_dom"/>
</dbReference>
<evidence type="ECO:0000256" key="4">
    <source>
        <dbReference type="ARBA" id="ARBA00022553"/>
    </source>
</evidence>
<dbReference type="PROSITE" id="PS50109">
    <property type="entry name" value="HIS_KIN"/>
    <property type="match status" value="1"/>
</dbReference>
<evidence type="ECO:0000313" key="16">
    <source>
        <dbReference type="Proteomes" id="UP001427805"/>
    </source>
</evidence>
<keyword evidence="8 12" id="KW-1133">Transmembrane helix</keyword>
<dbReference type="InterPro" id="IPR036890">
    <property type="entry name" value="HATPase_C_sf"/>
</dbReference>
<dbReference type="SMART" id="SM00387">
    <property type="entry name" value="HATPase_c"/>
    <property type="match status" value="1"/>
</dbReference>
<evidence type="ECO:0000256" key="10">
    <source>
        <dbReference type="ARBA" id="ARBA00023136"/>
    </source>
</evidence>